<evidence type="ECO:0000313" key="1">
    <source>
        <dbReference type="EMBL" id="KAF7394468.1"/>
    </source>
</evidence>
<name>A0A834JTC0_VESPE</name>
<evidence type="ECO:0000313" key="2">
    <source>
        <dbReference type="Proteomes" id="UP000600918"/>
    </source>
</evidence>
<dbReference type="Proteomes" id="UP000600918">
    <property type="component" value="Unassembled WGS sequence"/>
</dbReference>
<comment type="caution">
    <text evidence="1">The sequence shown here is derived from an EMBL/GenBank/DDBJ whole genome shotgun (WGS) entry which is preliminary data.</text>
</comment>
<sequence>MKDQRFDDITDIQANVTSKVPDVQELPDIGSSDNVALHLLKLYPTVSSYLLRQLVFKLFFSNRVRKIKNSDYCNSAVKQITKLWIFVRENLTMVNAWILYKRDCSSHSISPKRQYTLLEFKTDLVYILSTKKSVRKKDVLFQFSLEERRERKPNTILPVQNVRKDEVAKLANFFGQQKTLQKVHLCHTPIQTVVGNFTFKLLCTEVQTL</sequence>
<reference evidence="1" key="1">
    <citation type="journal article" date="2020" name="G3 (Bethesda)">
        <title>High-Quality Assemblies for Three Invasive Social Wasps from the &lt;i&gt;Vespula&lt;/i&gt; Genus.</title>
        <authorList>
            <person name="Harrop T.W.R."/>
            <person name="Guhlin J."/>
            <person name="McLaughlin G.M."/>
            <person name="Permina E."/>
            <person name="Stockwell P."/>
            <person name="Gilligan J."/>
            <person name="Le Lec M.F."/>
            <person name="Gruber M.A.M."/>
            <person name="Quinn O."/>
            <person name="Lovegrove M."/>
            <person name="Duncan E.J."/>
            <person name="Remnant E.J."/>
            <person name="Van Eeckhoven J."/>
            <person name="Graham B."/>
            <person name="Knapp R.A."/>
            <person name="Langford K.W."/>
            <person name="Kronenberg Z."/>
            <person name="Press M.O."/>
            <person name="Eacker S.M."/>
            <person name="Wilson-Rankin E.E."/>
            <person name="Purcell J."/>
            <person name="Lester P.J."/>
            <person name="Dearden P.K."/>
        </authorList>
    </citation>
    <scope>NUCLEOTIDE SEQUENCE</scope>
    <source>
        <strain evidence="1">Volc-1</strain>
    </source>
</reference>
<organism evidence="1 2">
    <name type="scientific">Vespula pensylvanica</name>
    <name type="common">Western yellow jacket</name>
    <name type="synonym">Wasp</name>
    <dbReference type="NCBI Taxonomy" id="30213"/>
    <lineage>
        <taxon>Eukaryota</taxon>
        <taxon>Metazoa</taxon>
        <taxon>Ecdysozoa</taxon>
        <taxon>Arthropoda</taxon>
        <taxon>Hexapoda</taxon>
        <taxon>Insecta</taxon>
        <taxon>Pterygota</taxon>
        <taxon>Neoptera</taxon>
        <taxon>Endopterygota</taxon>
        <taxon>Hymenoptera</taxon>
        <taxon>Apocrita</taxon>
        <taxon>Aculeata</taxon>
        <taxon>Vespoidea</taxon>
        <taxon>Vespidae</taxon>
        <taxon>Vespinae</taxon>
        <taxon>Vespula</taxon>
    </lineage>
</organism>
<dbReference type="EMBL" id="JACSDY010000021">
    <property type="protein sequence ID" value="KAF7394468.1"/>
    <property type="molecule type" value="Genomic_DNA"/>
</dbReference>
<dbReference type="PANTHER" id="PTHR47272">
    <property type="entry name" value="DDE_TNP_1_7 DOMAIN-CONTAINING PROTEIN"/>
    <property type="match status" value="1"/>
</dbReference>
<protein>
    <submittedName>
        <fullName evidence="1">Uncharacterized protein</fullName>
    </submittedName>
</protein>
<gene>
    <name evidence="1" type="ORF">H0235_017063</name>
</gene>
<proteinExistence type="predicted"/>
<dbReference type="AlphaFoldDB" id="A0A834JTC0"/>
<accession>A0A834JTC0</accession>
<keyword evidence="2" id="KW-1185">Reference proteome</keyword>